<dbReference type="AlphaFoldDB" id="X0X6P8"/>
<dbReference type="Pfam" id="PF13549">
    <property type="entry name" value="ATP-grasp_5"/>
    <property type="match status" value="1"/>
</dbReference>
<gene>
    <name evidence="1" type="ORF">S01H1_64684</name>
</gene>
<sequence length="55" mass="5985">QEGVDIDAIAEGLQRLSQLVTEFPQIKEMDVNPFMVGPEGTTPIAVDARISVEKT</sequence>
<dbReference type="Gene3D" id="3.30.470.20">
    <property type="entry name" value="ATP-grasp fold, B domain"/>
    <property type="match status" value="1"/>
</dbReference>
<evidence type="ECO:0008006" key="2">
    <source>
        <dbReference type="Google" id="ProtNLM"/>
    </source>
</evidence>
<name>X0X6P8_9ZZZZ</name>
<proteinExistence type="predicted"/>
<accession>X0X6P8</accession>
<reference evidence="1" key="1">
    <citation type="journal article" date="2014" name="Front. Microbiol.">
        <title>High frequency of phylogenetically diverse reductive dehalogenase-homologous genes in deep subseafloor sedimentary metagenomes.</title>
        <authorList>
            <person name="Kawai M."/>
            <person name="Futagami T."/>
            <person name="Toyoda A."/>
            <person name="Takaki Y."/>
            <person name="Nishi S."/>
            <person name="Hori S."/>
            <person name="Arai W."/>
            <person name="Tsubouchi T."/>
            <person name="Morono Y."/>
            <person name="Uchiyama I."/>
            <person name="Ito T."/>
            <person name="Fujiyama A."/>
            <person name="Inagaki F."/>
            <person name="Takami H."/>
        </authorList>
    </citation>
    <scope>NUCLEOTIDE SEQUENCE</scope>
    <source>
        <strain evidence="1">Expedition CK06-06</strain>
    </source>
</reference>
<feature type="non-terminal residue" evidence="1">
    <location>
        <position position="1"/>
    </location>
</feature>
<dbReference type="SUPFAM" id="SSF56059">
    <property type="entry name" value="Glutathione synthetase ATP-binding domain-like"/>
    <property type="match status" value="1"/>
</dbReference>
<comment type="caution">
    <text evidence="1">The sequence shown here is derived from an EMBL/GenBank/DDBJ whole genome shotgun (WGS) entry which is preliminary data.</text>
</comment>
<dbReference type="EMBL" id="BARS01042646">
    <property type="protein sequence ID" value="GAG31052.1"/>
    <property type="molecule type" value="Genomic_DNA"/>
</dbReference>
<organism evidence="1">
    <name type="scientific">marine sediment metagenome</name>
    <dbReference type="NCBI Taxonomy" id="412755"/>
    <lineage>
        <taxon>unclassified sequences</taxon>
        <taxon>metagenomes</taxon>
        <taxon>ecological metagenomes</taxon>
    </lineage>
</organism>
<evidence type="ECO:0000313" key="1">
    <source>
        <dbReference type="EMBL" id="GAG31052.1"/>
    </source>
</evidence>
<protein>
    <recommendedName>
        <fullName evidence="2">ATP-grasp domain-containing protein</fullName>
    </recommendedName>
</protein>